<dbReference type="PROSITE" id="PS01173">
    <property type="entry name" value="LIPASE_GDXG_HIS"/>
    <property type="match status" value="1"/>
</dbReference>
<keyword evidence="2" id="KW-0378">Hydrolase</keyword>
<dbReference type="PANTHER" id="PTHR48081:SF8">
    <property type="entry name" value="ALPHA_BETA HYDROLASE FOLD-3 DOMAIN-CONTAINING PROTEIN-RELATED"/>
    <property type="match status" value="1"/>
</dbReference>
<dbReference type="InterPro" id="IPR029058">
    <property type="entry name" value="AB_hydrolase_fold"/>
</dbReference>
<dbReference type="PANTHER" id="PTHR48081">
    <property type="entry name" value="AB HYDROLASE SUPERFAMILY PROTEIN C4A8.06C"/>
    <property type="match status" value="1"/>
</dbReference>
<dbReference type="PDB" id="4WY8">
    <property type="method" value="X-ray"/>
    <property type="resolution" value="2.27 A"/>
    <property type="chains" value="A/B/C/D=1-327"/>
</dbReference>
<evidence type="ECO:0000256" key="1">
    <source>
        <dbReference type="ARBA" id="ARBA00010515"/>
    </source>
</evidence>
<dbReference type="SUPFAM" id="SSF53474">
    <property type="entry name" value="alpha/beta-Hydrolases"/>
    <property type="match status" value="1"/>
</dbReference>
<dbReference type="EvolutionaryTrace" id="A0A0M3KKZ9"/>
<evidence type="ECO:0000259" key="3">
    <source>
        <dbReference type="Pfam" id="PF07859"/>
    </source>
</evidence>
<evidence type="ECO:0000313" key="4">
    <source>
        <dbReference type="PDB" id="4WY8"/>
    </source>
</evidence>
<accession>A0A0M3KKZ9</accession>
<keyword evidence="4 5" id="KW-0002">3D-structure</keyword>
<feature type="domain" description="Alpha/beta hydrolase fold-3" evidence="3">
    <location>
        <begin position="84"/>
        <end position="294"/>
    </location>
</feature>
<dbReference type="EC" id="3.1.1.1" evidence="4"/>
<dbReference type="AlphaFoldDB" id="A0A0M3KKZ9"/>
<organism evidence="4">
    <name type="scientific">Rhizomucor miehei CAU432</name>
    <dbReference type="NCBI Taxonomy" id="1031333"/>
    <lineage>
        <taxon>Eukaryota</taxon>
        <taxon>Fungi</taxon>
        <taxon>Fungi incertae sedis</taxon>
        <taxon>Mucoromycota</taxon>
        <taxon>Mucoromycotina</taxon>
        <taxon>Mucoromycetes</taxon>
        <taxon>Mucorales</taxon>
        <taxon>Lichtheimiaceae</taxon>
        <taxon>Rhizomucor</taxon>
    </lineage>
</organism>
<dbReference type="Pfam" id="PF07859">
    <property type="entry name" value="Abhydrolase_3"/>
    <property type="match status" value="1"/>
</dbReference>
<dbReference type="PDBsum" id="4WY8"/>
<evidence type="ECO:0007829" key="5">
    <source>
        <dbReference type="PDB" id="4WY8"/>
    </source>
</evidence>
<name>A0A0M3KKZ9_RHIMI</name>
<protein>
    <submittedName>
        <fullName evidence="4">Esterase</fullName>
        <ecNumber evidence="4">3.1.1.1</ecNumber>
    </submittedName>
</protein>
<proteinExistence type="evidence at protein level"/>
<dbReference type="InterPro" id="IPR002168">
    <property type="entry name" value="Lipase_GDXG_HIS_AS"/>
</dbReference>
<dbReference type="SMR" id="A0A0M3KKZ9"/>
<evidence type="ECO:0000256" key="2">
    <source>
        <dbReference type="ARBA" id="ARBA00022801"/>
    </source>
</evidence>
<dbReference type="Gene3D" id="3.40.50.1820">
    <property type="entry name" value="alpha/beta hydrolase"/>
    <property type="match status" value="1"/>
</dbReference>
<dbReference type="InterPro" id="IPR013094">
    <property type="entry name" value="AB_hydrolase_3"/>
</dbReference>
<comment type="similarity">
    <text evidence="1">Belongs to the 'GDXG' lipolytic enzyme family.</text>
</comment>
<dbReference type="GO" id="GO:0106435">
    <property type="term" value="F:carboxylesterase activity"/>
    <property type="evidence" value="ECO:0007669"/>
    <property type="project" value="UniProtKB-EC"/>
</dbReference>
<dbReference type="InterPro" id="IPR050300">
    <property type="entry name" value="GDXG_lipolytic_enzyme"/>
</dbReference>
<sequence length="327" mass="36610">MAPTVKLKPYCQNIADAATIDSTQYPPEVVRKAEAASIIDDPKALEGLPDVYLEEKTINRKNGSKIELTITRPLDTENQVLPPIVFFHGGGWVVGSKLTHRRTVYELTVRARAAVIFVNYSLSPEVRFPTALEECLDAVVWVAKEENAKSINVDPTKLVVAGDSAGGNLSAVVCIRAKQLGLNIIKGQVLIYPVTDDNFETDSYKQFAENYYLTRKLMVWFFDHYIPDKKDRQSIFACPLKASIDDLRVLPRALVITAEADVLREEGEAYARKLIEAGNDVTAVRYLGIIHGIFNLATLSPTGSEILDHIVAWLQKTWKLEHHHHHH</sequence>
<reference evidence="4 5" key="1">
    <citation type="journal article" date="2015" name="J. Lipid Res.">
        <title>Structural insights into the substrate specificity of two esterases from the thermophilic Rhizomucor miehei.</title>
        <authorList>
            <person name="Yang S."/>
            <person name="Qin Z."/>
            <person name="Duan X."/>
            <person name="Yan Q."/>
            <person name="Jiang Z."/>
        </authorList>
    </citation>
    <scope>X-RAY CRYSTALLOGRAPHY (2.27 ANGSTROMS)</scope>
    <source>
        <strain evidence="4">CAU432</strain>
    </source>
</reference>